<dbReference type="OrthoDB" id="1100432at2759"/>
<dbReference type="AlphaFoldDB" id="A0A5P1EM66"/>
<dbReference type="HAMAP" id="MF_01077">
    <property type="entry name" value="RimP"/>
    <property type="match status" value="1"/>
</dbReference>
<feature type="region of interest" description="Disordered" evidence="1">
    <location>
        <begin position="71"/>
        <end position="109"/>
    </location>
</feature>
<accession>A0A5P1EM66</accession>
<dbReference type="EMBL" id="CM007387">
    <property type="protein sequence ID" value="ONK65140.1"/>
    <property type="molecule type" value="Genomic_DNA"/>
</dbReference>
<sequence length="300" mass="34222">MWRERAKTKAAALLAAKRWRRQPPKTLITTPVEIRTLSSFTASSRNFPGTPAFSSRRLSLKPFSSINLDSHREREGIAETEEEEEESGDWEEEEEADEPEIGDGGDGGGIVLRDVPWGERVLSVAREVVLQLGDDIDLHAFKVSPKGYIYLRLDKLTHKYGCPSMDEIESFSRAYKRRLDEIGELGEIPDDLGLQVSSPGAERLLRTPDDLDRFKDMPMLVSYVEDKTDTNNQNHTEKVLVLDSVDTESQQCTWKLANVRENRDAQNKGRPLSRKQKDWRLTLSFESIKRVNLYLDSKAK</sequence>
<dbReference type="GO" id="GO:0042274">
    <property type="term" value="P:ribosomal small subunit biogenesis"/>
    <property type="evidence" value="ECO:0007669"/>
    <property type="project" value="InterPro"/>
</dbReference>
<evidence type="ECO:0000313" key="3">
    <source>
        <dbReference type="EMBL" id="ONK65140.1"/>
    </source>
</evidence>
<protein>
    <recommendedName>
        <fullName evidence="2">DUF7912 domain-containing protein</fullName>
    </recommendedName>
</protein>
<evidence type="ECO:0000256" key="1">
    <source>
        <dbReference type="SAM" id="MobiDB-lite"/>
    </source>
</evidence>
<dbReference type="Pfam" id="PF25498">
    <property type="entry name" value="DUF7912"/>
    <property type="match status" value="1"/>
</dbReference>
<proteinExistence type="inferred from homology"/>
<feature type="compositionally biased region" description="Acidic residues" evidence="1">
    <location>
        <begin position="78"/>
        <end position="103"/>
    </location>
</feature>
<evidence type="ECO:0000313" key="4">
    <source>
        <dbReference type="Proteomes" id="UP000243459"/>
    </source>
</evidence>
<dbReference type="OMA" id="SNKYGCP"/>
<dbReference type="PANTHER" id="PTHR34544">
    <property type="entry name" value="OSJNBA0006B20.18 PROTEIN"/>
    <property type="match status" value="1"/>
</dbReference>
<reference evidence="4" key="1">
    <citation type="journal article" date="2017" name="Nat. Commun.">
        <title>The asparagus genome sheds light on the origin and evolution of a young Y chromosome.</title>
        <authorList>
            <person name="Harkess A."/>
            <person name="Zhou J."/>
            <person name="Xu C."/>
            <person name="Bowers J.E."/>
            <person name="Van der Hulst R."/>
            <person name="Ayyampalayam S."/>
            <person name="Mercati F."/>
            <person name="Riccardi P."/>
            <person name="McKain M.R."/>
            <person name="Kakrana A."/>
            <person name="Tang H."/>
            <person name="Ray J."/>
            <person name="Groenendijk J."/>
            <person name="Arikit S."/>
            <person name="Mathioni S.M."/>
            <person name="Nakano M."/>
            <person name="Shan H."/>
            <person name="Telgmann-Rauber A."/>
            <person name="Kanno A."/>
            <person name="Yue Z."/>
            <person name="Chen H."/>
            <person name="Li W."/>
            <person name="Chen Y."/>
            <person name="Xu X."/>
            <person name="Zhang Y."/>
            <person name="Luo S."/>
            <person name="Chen H."/>
            <person name="Gao J."/>
            <person name="Mao Z."/>
            <person name="Pires J.C."/>
            <person name="Luo M."/>
            <person name="Kudrna D."/>
            <person name="Wing R.A."/>
            <person name="Meyers B.C."/>
            <person name="Yi K."/>
            <person name="Kong H."/>
            <person name="Lavrijsen P."/>
            <person name="Sunseri F."/>
            <person name="Falavigna A."/>
            <person name="Ye Y."/>
            <person name="Leebens-Mack J.H."/>
            <person name="Chen G."/>
        </authorList>
    </citation>
    <scope>NUCLEOTIDE SEQUENCE [LARGE SCALE GENOMIC DNA]</scope>
    <source>
        <strain evidence="4">cv. DH0086</strain>
    </source>
</reference>
<gene>
    <name evidence="3" type="ORF">A4U43_C07F34100</name>
</gene>
<dbReference type="InterPro" id="IPR003728">
    <property type="entry name" value="Ribosome_maturation_RimP"/>
</dbReference>
<organism evidence="3 4">
    <name type="scientific">Asparagus officinalis</name>
    <name type="common">Garden asparagus</name>
    <dbReference type="NCBI Taxonomy" id="4686"/>
    <lineage>
        <taxon>Eukaryota</taxon>
        <taxon>Viridiplantae</taxon>
        <taxon>Streptophyta</taxon>
        <taxon>Embryophyta</taxon>
        <taxon>Tracheophyta</taxon>
        <taxon>Spermatophyta</taxon>
        <taxon>Magnoliopsida</taxon>
        <taxon>Liliopsida</taxon>
        <taxon>Asparagales</taxon>
        <taxon>Asparagaceae</taxon>
        <taxon>Asparagoideae</taxon>
        <taxon>Asparagus</taxon>
    </lineage>
</organism>
<dbReference type="PANTHER" id="PTHR34544:SF3">
    <property type="entry name" value="OS07G0155200 PROTEIN"/>
    <property type="match status" value="1"/>
</dbReference>
<keyword evidence="4" id="KW-1185">Reference proteome</keyword>
<name>A0A5P1EM66_ASPOF</name>
<dbReference type="Gramene" id="ONK65140">
    <property type="protein sequence ID" value="ONK65140"/>
    <property type="gene ID" value="A4U43_C07F34100"/>
</dbReference>
<dbReference type="InterPro" id="IPR057234">
    <property type="entry name" value="DUF7912"/>
</dbReference>
<evidence type="ECO:0000259" key="2">
    <source>
        <dbReference type="Pfam" id="PF25498"/>
    </source>
</evidence>
<feature type="domain" description="DUF7912" evidence="2">
    <location>
        <begin position="204"/>
        <end position="294"/>
    </location>
</feature>
<dbReference type="Proteomes" id="UP000243459">
    <property type="component" value="Chromosome 7"/>
</dbReference>